<dbReference type="EMBL" id="JAUEPS010000036">
    <property type="protein sequence ID" value="KAK0450399.1"/>
    <property type="molecule type" value="Genomic_DNA"/>
</dbReference>
<gene>
    <name evidence="2" type="ORF">EV420DRAFT_1563328</name>
</gene>
<proteinExistence type="predicted"/>
<keyword evidence="1" id="KW-0812">Transmembrane</keyword>
<organism evidence="2 3">
    <name type="scientific">Armillaria tabescens</name>
    <name type="common">Ringless honey mushroom</name>
    <name type="synonym">Agaricus tabescens</name>
    <dbReference type="NCBI Taxonomy" id="1929756"/>
    <lineage>
        <taxon>Eukaryota</taxon>
        <taxon>Fungi</taxon>
        <taxon>Dikarya</taxon>
        <taxon>Basidiomycota</taxon>
        <taxon>Agaricomycotina</taxon>
        <taxon>Agaricomycetes</taxon>
        <taxon>Agaricomycetidae</taxon>
        <taxon>Agaricales</taxon>
        <taxon>Marasmiineae</taxon>
        <taxon>Physalacriaceae</taxon>
        <taxon>Desarmillaria</taxon>
    </lineage>
</organism>
<comment type="caution">
    <text evidence="2">The sequence shown here is derived from an EMBL/GenBank/DDBJ whole genome shotgun (WGS) entry which is preliminary data.</text>
</comment>
<dbReference type="Proteomes" id="UP001175211">
    <property type="component" value="Unassembled WGS sequence"/>
</dbReference>
<keyword evidence="3" id="KW-1185">Reference proteome</keyword>
<accession>A0AA39JZL8</accession>
<evidence type="ECO:0000313" key="3">
    <source>
        <dbReference type="Proteomes" id="UP001175211"/>
    </source>
</evidence>
<keyword evidence="1" id="KW-0472">Membrane</keyword>
<protein>
    <submittedName>
        <fullName evidence="2">Uncharacterized protein</fullName>
    </submittedName>
</protein>
<dbReference type="GeneID" id="85357479"/>
<reference evidence="2" key="1">
    <citation type="submission" date="2023-06" db="EMBL/GenBank/DDBJ databases">
        <authorList>
            <consortium name="Lawrence Berkeley National Laboratory"/>
            <person name="Ahrendt S."/>
            <person name="Sahu N."/>
            <person name="Indic B."/>
            <person name="Wong-Bajracharya J."/>
            <person name="Merenyi Z."/>
            <person name="Ke H.-M."/>
            <person name="Monk M."/>
            <person name="Kocsube S."/>
            <person name="Drula E."/>
            <person name="Lipzen A."/>
            <person name="Balint B."/>
            <person name="Henrissat B."/>
            <person name="Andreopoulos B."/>
            <person name="Martin F.M."/>
            <person name="Harder C.B."/>
            <person name="Rigling D."/>
            <person name="Ford K.L."/>
            <person name="Foster G.D."/>
            <person name="Pangilinan J."/>
            <person name="Papanicolaou A."/>
            <person name="Barry K."/>
            <person name="LaButti K."/>
            <person name="Viragh M."/>
            <person name="Koriabine M."/>
            <person name="Yan M."/>
            <person name="Riley R."/>
            <person name="Champramary S."/>
            <person name="Plett K.L."/>
            <person name="Tsai I.J."/>
            <person name="Slot J."/>
            <person name="Sipos G."/>
            <person name="Plett J."/>
            <person name="Nagy L.G."/>
            <person name="Grigoriev I.V."/>
        </authorList>
    </citation>
    <scope>NUCLEOTIDE SEQUENCE</scope>
    <source>
        <strain evidence="2">CCBAS 213</strain>
    </source>
</reference>
<evidence type="ECO:0000256" key="1">
    <source>
        <dbReference type="SAM" id="Phobius"/>
    </source>
</evidence>
<evidence type="ECO:0000313" key="2">
    <source>
        <dbReference type="EMBL" id="KAK0450399.1"/>
    </source>
</evidence>
<feature type="transmembrane region" description="Helical" evidence="1">
    <location>
        <begin position="26"/>
        <end position="42"/>
    </location>
</feature>
<name>A0AA39JZL8_ARMTA</name>
<sequence>MPLQKTRLSRKNTIVSNRFCVSISRYSLYYLFVWLLSMHRYFRCPDPQILPKTAKRCGGCKLFCEGRTLDRKDGYPCAISMLERSFADWIVGLDFASFLEETADRRAELERKRTVGQTYPIFIELDYTAYPPTVTEVLLGDDALTTERELTHDPEATRKFKSRNGKLDEVFFFAALPGGKHMNERVYAAVDLD</sequence>
<dbReference type="RefSeq" id="XP_060327270.1">
    <property type="nucleotide sequence ID" value="XM_060473931.1"/>
</dbReference>
<dbReference type="AlphaFoldDB" id="A0AA39JZL8"/>
<keyword evidence="1" id="KW-1133">Transmembrane helix</keyword>